<sequence>MELNWGIENGSTSSSVEQFLSNHLDLVSTVPIKRFIIDTNTSVGKVLVDGDFLRLYKRAKEVKIIASKSESFVLGNLQEAKKSSDVAKTITTFEVSNAEALSVLLEDFNNYTNLQRLIIDQEFGDQIIDNNDIETLLSLCQKVKKLVLKLGVLSIQSNEEEELLAQLISIPNLTFDIAALEIKQRLRLVTKSWRRHRFQAIAGFFVDANTQKGLLDFPTKHDLLFKMDVPAVGLDFHSDSLKVLSISQPRVMGCNFTKLIKLDNLIVNSEIDFQSLRTLPQSLVHLTISSHPPVSADAN</sequence>
<reference evidence="1" key="1">
    <citation type="submission" date="2023-04" db="EMBL/GenBank/DDBJ databases">
        <title>Ambrosiozyma monospora NBRC 1965.</title>
        <authorList>
            <person name="Ichikawa N."/>
            <person name="Sato H."/>
            <person name="Tonouchi N."/>
        </authorList>
    </citation>
    <scope>NUCLEOTIDE SEQUENCE</scope>
    <source>
        <strain evidence="1">NBRC 1965</strain>
    </source>
</reference>
<dbReference type="EMBL" id="BSXU01010199">
    <property type="protein sequence ID" value="GME71297.1"/>
    <property type="molecule type" value="Genomic_DNA"/>
</dbReference>
<protein>
    <submittedName>
        <fullName evidence="1">Unnamed protein product</fullName>
    </submittedName>
</protein>
<organism evidence="1 2">
    <name type="scientific">Ambrosiozyma monospora</name>
    <name type="common">Yeast</name>
    <name type="synonym">Endomycopsis monosporus</name>
    <dbReference type="NCBI Taxonomy" id="43982"/>
    <lineage>
        <taxon>Eukaryota</taxon>
        <taxon>Fungi</taxon>
        <taxon>Dikarya</taxon>
        <taxon>Ascomycota</taxon>
        <taxon>Saccharomycotina</taxon>
        <taxon>Pichiomycetes</taxon>
        <taxon>Pichiales</taxon>
        <taxon>Pichiaceae</taxon>
        <taxon>Ambrosiozyma</taxon>
    </lineage>
</organism>
<comment type="caution">
    <text evidence="1">The sequence shown here is derived from an EMBL/GenBank/DDBJ whole genome shotgun (WGS) entry which is preliminary data.</text>
</comment>
<evidence type="ECO:0000313" key="1">
    <source>
        <dbReference type="EMBL" id="GME71297.1"/>
    </source>
</evidence>
<name>A0A9W6T1I0_AMBMO</name>
<dbReference type="Proteomes" id="UP001165063">
    <property type="component" value="Unassembled WGS sequence"/>
</dbReference>
<accession>A0A9W6T1I0</accession>
<evidence type="ECO:0000313" key="2">
    <source>
        <dbReference type="Proteomes" id="UP001165063"/>
    </source>
</evidence>
<keyword evidence="2" id="KW-1185">Reference proteome</keyword>
<proteinExistence type="predicted"/>
<dbReference type="AlphaFoldDB" id="A0A9W6T1I0"/>
<gene>
    <name evidence="1" type="ORF">Amon01_000926600</name>
</gene>